<accession>A0ABU9G5C5</accession>
<dbReference type="PANTHER" id="PTHR46268:SF23">
    <property type="entry name" value="UNIVERSAL STRESS PROTEIN A-RELATED"/>
    <property type="match status" value="1"/>
</dbReference>
<dbReference type="RefSeq" id="WP_341567387.1">
    <property type="nucleotide sequence ID" value="NZ_JBAKAR010000008.1"/>
</dbReference>
<proteinExistence type="inferred from homology"/>
<dbReference type="PIRSF" id="PIRSF006276">
    <property type="entry name" value="UspA"/>
    <property type="match status" value="1"/>
</dbReference>
<evidence type="ECO:0000256" key="4">
    <source>
        <dbReference type="ARBA" id="ARBA00022490"/>
    </source>
</evidence>
<evidence type="ECO:0000259" key="6">
    <source>
        <dbReference type="Pfam" id="PF00582"/>
    </source>
</evidence>
<dbReference type="InterPro" id="IPR006015">
    <property type="entry name" value="Universal_stress_UspA"/>
</dbReference>
<dbReference type="InterPro" id="IPR006016">
    <property type="entry name" value="UspA"/>
</dbReference>
<keyword evidence="4 5" id="KW-0963">Cytoplasm</keyword>
<dbReference type="PRINTS" id="PR01438">
    <property type="entry name" value="UNVRSLSTRESS"/>
</dbReference>
<dbReference type="InterPro" id="IPR014729">
    <property type="entry name" value="Rossmann-like_a/b/a_fold"/>
</dbReference>
<dbReference type="Gene3D" id="3.40.50.620">
    <property type="entry name" value="HUPs"/>
    <property type="match status" value="1"/>
</dbReference>
<feature type="domain" description="UspA" evidence="6">
    <location>
        <begin position="1"/>
        <end position="139"/>
    </location>
</feature>
<comment type="similarity">
    <text evidence="2 5">Belongs to the universal stress protein A family.</text>
</comment>
<evidence type="ECO:0000256" key="1">
    <source>
        <dbReference type="ARBA" id="ARBA00004496"/>
    </source>
</evidence>
<organism evidence="7 8">
    <name type="scientific">Marinomonas arenicola</name>
    <dbReference type="NCBI Taxonomy" id="569601"/>
    <lineage>
        <taxon>Bacteria</taxon>
        <taxon>Pseudomonadati</taxon>
        <taxon>Pseudomonadota</taxon>
        <taxon>Gammaproteobacteria</taxon>
        <taxon>Oceanospirillales</taxon>
        <taxon>Oceanospirillaceae</taxon>
        <taxon>Marinomonas</taxon>
    </lineage>
</organism>
<comment type="subunit">
    <text evidence="3">Homodimer.</text>
</comment>
<reference evidence="7 8" key="1">
    <citation type="submission" date="2024-02" db="EMBL/GenBank/DDBJ databases">
        <title>Bacteria isolated from the canopy kelp, Nereocystis luetkeana.</title>
        <authorList>
            <person name="Pfister C.A."/>
            <person name="Younker I.T."/>
            <person name="Light S.H."/>
        </authorList>
    </citation>
    <scope>NUCLEOTIDE SEQUENCE [LARGE SCALE GENOMIC DNA]</scope>
    <source>
        <strain evidence="7 8">TI.4.07</strain>
    </source>
</reference>
<dbReference type="Pfam" id="PF00582">
    <property type="entry name" value="Usp"/>
    <property type="match status" value="1"/>
</dbReference>
<evidence type="ECO:0000256" key="2">
    <source>
        <dbReference type="ARBA" id="ARBA00008791"/>
    </source>
</evidence>
<dbReference type="EMBL" id="JBAKAR010000008">
    <property type="protein sequence ID" value="MEL0613683.1"/>
    <property type="molecule type" value="Genomic_DNA"/>
</dbReference>
<dbReference type="Proteomes" id="UP001379949">
    <property type="component" value="Unassembled WGS sequence"/>
</dbReference>
<comment type="subcellular location">
    <subcellularLocation>
        <location evidence="1 5">Cytoplasm</location>
    </subcellularLocation>
</comment>
<protein>
    <recommendedName>
        <fullName evidence="5">Universal stress protein</fullName>
    </recommendedName>
</protein>
<dbReference type="PANTHER" id="PTHR46268">
    <property type="entry name" value="STRESS RESPONSE PROTEIN NHAX"/>
    <property type="match status" value="1"/>
</dbReference>
<comment type="caution">
    <text evidence="7">The sequence shown here is derived from an EMBL/GenBank/DDBJ whole genome shotgun (WGS) entry which is preliminary data.</text>
</comment>
<evidence type="ECO:0000313" key="7">
    <source>
        <dbReference type="EMBL" id="MEL0613683.1"/>
    </source>
</evidence>
<keyword evidence="8" id="KW-1185">Reference proteome</keyword>
<sequence>MYQQILVAVDLSKESSLILKKASALANLHHAKLHVLHVDQSFLGTYDGLVNINEADFEARLEEESINAMRALFADNKMLVDKYFISSGNIDDEILHTLKQQAIDLVVFGHHKSSALRQFFLSISEPIIREMPCDVVLLKI</sequence>
<name>A0ABU9G5C5_9GAMM</name>
<gene>
    <name evidence="7" type="ORF">V6242_11050</name>
</gene>
<evidence type="ECO:0000313" key="8">
    <source>
        <dbReference type="Proteomes" id="UP001379949"/>
    </source>
</evidence>
<dbReference type="SUPFAM" id="SSF52402">
    <property type="entry name" value="Adenine nucleotide alpha hydrolases-like"/>
    <property type="match status" value="1"/>
</dbReference>
<evidence type="ECO:0000256" key="5">
    <source>
        <dbReference type="PIRNR" id="PIRNR006276"/>
    </source>
</evidence>
<evidence type="ECO:0000256" key="3">
    <source>
        <dbReference type="ARBA" id="ARBA00011738"/>
    </source>
</evidence>